<feature type="chain" id="PRO_5011546778" description="Invasion protein IalB, involved in pathogenesis" evidence="1">
    <location>
        <begin position="25"/>
        <end position="156"/>
    </location>
</feature>
<keyword evidence="3" id="KW-1185">Reference proteome</keyword>
<dbReference type="EMBL" id="FNIT01000005">
    <property type="protein sequence ID" value="SDO31537.1"/>
    <property type="molecule type" value="Genomic_DNA"/>
</dbReference>
<evidence type="ECO:0000313" key="2">
    <source>
        <dbReference type="EMBL" id="SDO31537.1"/>
    </source>
</evidence>
<dbReference type="STRING" id="1166073.SAMN05192530_105185"/>
<evidence type="ECO:0000256" key="1">
    <source>
        <dbReference type="SAM" id="SignalP"/>
    </source>
</evidence>
<evidence type="ECO:0000313" key="3">
    <source>
        <dbReference type="Proteomes" id="UP000198793"/>
    </source>
</evidence>
<accession>A0A1H0IJA6</accession>
<feature type="signal peptide" evidence="1">
    <location>
        <begin position="1"/>
        <end position="24"/>
    </location>
</feature>
<protein>
    <recommendedName>
        <fullName evidence="4">Invasion protein IalB, involved in pathogenesis</fullName>
    </recommendedName>
</protein>
<proteinExistence type="predicted"/>
<name>A0A1H0IJA6_9HYPH</name>
<sequence>MTRFPCRTVITLLVLCGVPQLSQAQVWKAEGQGAATSAGFSQKGRLAGLVFRCTQPGRVRLLLSGDGTRFSDERPRTLVLSVDGLAERTTVTAEAEPNGKGASRFAREDTLAQADALLTLLSKGREVEVSGPSGMFRLPLKGSGAAIARLRAGCGG</sequence>
<keyword evidence="1" id="KW-0732">Signal</keyword>
<organism evidence="2 3">
    <name type="scientific">Aureimonas jatrophae</name>
    <dbReference type="NCBI Taxonomy" id="1166073"/>
    <lineage>
        <taxon>Bacteria</taxon>
        <taxon>Pseudomonadati</taxon>
        <taxon>Pseudomonadota</taxon>
        <taxon>Alphaproteobacteria</taxon>
        <taxon>Hyphomicrobiales</taxon>
        <taxon>Aurantimonadaceae</taxon>
        <taxon>Aureimonas</taxon>
    </lineage>
</organism>
<evidence type="ECO:0008006" key="4">
    <source>
        <dbReference type="Google" id="ProtNLM"/>
    </source>
</evidence>
<dbReference type="RefSeq" id="WP_090673753.1">
    <property type="nucleotide sequence ID" value="NZ_FNIT01000005.1"/>
</dbReference>
<dbReference type="OrthoDB" id="7907155at2"/>
<dbReference type="AlphaFoldDB" id="A0A1H0IJA6"/>
<dbReference type="Proteomes" id="UP000198793">
    <property type="component" value="Unassembled WGS sequence"/>
</dbReference>
<reference evidence="2 3" key="1">
    <citation type="submission" date="2016-10" db="EMBL/GenBank/DDBJ databases">
        <authorList>
            <person name="de Groot N.N."/>
        </authorList>
    </citation>
    <scope>NUCLEOTIDE SEQUENCE [LARGE SCALE GENOMIC DNA]</scope>
    <source>
        <strain evidence="3">L7-484,KACC 16230,DSM 25025</strain>
    </source>
</reference>
<gene>
    <name evidence="2" type="ORF">SAMN05192530_105185</name>
</gene>